<evidence type="ECO:0000313" key="5">
    <source>
        <dbReference type="EMBL" id="MFN0291754.1"/>
    </source>
</evidence>
<keyword evidence="3 5" id="KW-0456">Lyase</keyword>
<dbReference type="PANTHER" id="PTHR42738">
    <property type="entry name" value="HYDROXYMETHYLGLUTARYL-COA LYASE"/>
    <property type="match status" value="1"/>
</dbReference>
<name>A0ABW9JH82_9SPHI</name>
<protein>
    <submittedName>
        <fullName evidence="5">Hydroxymethylglutaryl-CoA lyase</fullName>
    </submittedName>
</protein>
<dbReference type="Gene3D" id="3.20.20.70">
    <property type="entry name" value="Aldolase class I"/>
    <property type="match status" value="1"/>
</dbReference>
<evidence type="ECO:0000256" key="1">
    <source>
        <dbReference type="ARBA" id="ARBA00009405"/>
    </source>
</evidence>
<organism evidence="5 6">
    <name type="scientific">Pedobacter helvus</name>
    <dbReference type="NCBI Taxonomy" id="2563444"/>
    <lineage>
        <taxon>Bacteria</taxon>
        <taxon>Pseudomonadati</taxon>
        <taxon>Bacteroidota</taxon>
        <taxon>Sphingobacteriia</taxon>
        <taxon>Sphingobacteriales</taxon>
        <taxon>Sphingobacteriaceae</taxon>
        <taxon>Pedobacter</taxon>
    </lineage>
</organism>
<dbReference type="SUPFAM" id="SSF51569">
    <property type="entry name" value="Aldolase"/>
    <property type="match status" value="1"/>
</dbReference>
<dbReference type="PANTHER" id="PTHR42738:SF7">
    <property type="entry name" value="HYDROXYMETHYLGLUTARYL-COA LYASE"/>
    <property type="match status" value="1"/>
</dbReference>
<proteinExistence type="inferred from homology"/>
<sequence length="294" mass="32341">MMPIKTENFKTPIKLIECPRDAMQGLHDFVPTVLKIEYLNLLLKVGFDTLDFGSFVSPKAIPQMRDTEEVLAGLDLSGTTKLLAIVANLKGVENAVKHPEITYLGFPFSISETFQQRNTNSSIAQSLNTVEEMLNLCDKHSKTAVVYLSMGFGNPYGDEWNTDIVSHWANELVQKGVKIISVADTVGISTPDKINEILPPLVQLFSDTEFGLHLHSTPQQRLEKIEAAFAAGCTRMDSALKGFGGCPMAADDLTGNIATEDVISYLTSKGVQVNLDMEKWGEAMMFSGRVFSSR</sequence>
<keyword evidence="2" id="KW-0479">Metal-binding</keyword>
<feature type="domain" description="Pyruvate carboxyltransferase" evidence="4">
    <location>
        <begin position="12"/>
        <end position="281"/>
    </location>
</feature>
<comment type="similarity">
    <text evidence="1">Belongs to the HMG-CoA lyase family.</text>
</comment>
<dbReference type="InterPro" id="IPR043594">
    <property type="entry name" value="HMGL"/>
</dbReference>
<evidence type="ECO:0000256" key="3">
    <source>
        <dbReference type="ARBA" id="ARBA00023239"/>
    </source>
</evidence>
<evidence type="ECO:0000313" key="6">
    <source>
        <dbReference type="Proteomes" id="UP001517367"/>
    </source>
</evidence>
<keyword evidence="6" id="KW-1185">Reference proteome</keyword>
<dbReference type="EMBL" id="SRMP02000013">
    <property type="protein sequence ID" value="MFN0291754.1"/>
    <property type="molecule type" value="Genomic_DNA"/>
</dbReference>
<comment type="caution">
    <text evidence="5">The sequence shown here is derived from an EMBL/GenBank/DDBJ whole genome shotgun (WGS) entry which is preliminary data.</text>
</comment>
<evidence type="ECO:0000259" key="4">
    <source>
        <dbReference type="PROSITE" id="PS50991"/>
    </source>
</evidence>
<dbReference type="Pfam" id="PF00682">
    <property type="entry name" value="HMGL-like"/>
    <property type="match status" value="1"/>
</dbReference>
<reference evidence="5 6" key="1">
    <citation type="submission" date="2024-12" db="EMBL/GenBank/DDBJ databases">
        <authorList>
            <person name="Hu S."/>
        </authorList>
    </citation>
    <scope>NUCLEOTIDE SEQUENCE [LARGE SCALE GENOMIC DNA]</scope>
    <source>
        <strain evidence="5 6">P-25</strain>
    </source>
</reference>
<dbReference type="InterPro" id="IPR000891">
    <property type="entry name" value="PYR_CT"/>
</dbReference>
<dbReference type="GO" id="GO:0016829">
    <property type="term" value="F:lyase activity"/>
    <property type="evidence" value="ECO:0007669"/>
    <property type="project" value="UniProtKB-KW"/>
</dbReference>
<dbReference type="PROSITE" id="PS50991">
    <property type="entry name" value="PYR_CT"/>
    <property type="match status" value="1"/>
</dbReference>
<dbReference type="InterPro" id="IPR013785">
    <property type="entry name" value="Aldolase_TIM"/>
</dbReference>
<dbReference type="RefSeq" id="WP_246073691.1">
    <property type="nucleotide sequence ID" value="NZ_SRMP02000013.1"/>
</dbReference>
<dbReference type="CDD" id="cd07938">
    <property type="entry name" value="DRE_TIM_HMGL"/>
    <property type="match status" value="1"/>
</dbReference>
<dbReference type="Proteomes" id="UP001517367">
    <property type="component" value="Unassembled WGS sequence"/>
</dbReference>
<gene>
    <name evidence="5" type="ORF">E5L68_010145</name>
</gene>
<accession>A0ABW9JH82</accession>
<evidence type="ECO:0000256" key="2">
    <source>
        <dbReference type="ARBA" id="ARBA00022723"/>
    </source>
</evidence>